<sequence length="34" mass="3881">ESQEDLARHSTACARAFFDLPTVQQTEEENLQLC</sequence>
<accession>A0A3M2ZB26</accession>
<name>A0A3M2ZB26_PSEYM</name>
<feature type="non-terminal residue" evidence="1">
    <location>
        <position position="1"/>
    </location>
</feature>
<comment type="caution">
    <text evidence="1">The sequence shown here is derived from an EMBL/GenBank/DDBJ whole genome shotgun (WGS) entry which is preliminary data.</text>
</comment>
<dbReference type="EMBL" id="RBNL01001814">
    <property type="protein sequence ID" value="RML85503.1"/>
    <property type="molecule type" value="Genomic_DNA"/>
</dbReference>
<evidence type="ECO:0000313" key="1">
    <source>
        <dbReference type="EMBL" id="RML85503.1"/>
    </source>
</evidence>
<dbReference type="AlphaFoldDB" id="A0A3M2ZB26"/>
<gene>
    <name evidence="1" type="ORF">APX70_07509</name>
</gene>
<keyword evidence="1" id="KW-0378">Hydrolase</keyword>
<reference evidence="1 2" key="1">
    <citation type="submission" date="2018-08" db="EMBL/GenBank/DDBJ databases">
        <title>Recombination of ecologically and evolutionarily significant loci maintains genetic cohesion in the Pseudomonas syringae species complex.</title>
        <authorList>
            <person name="Dillon M."/>
            <person name="Thakur S."/>
            <person name="Almeida R.N.D."/>
            <person name="Weir B.S."/>
            <person name="Guttman D.S."/>
        </authorList>
    </citation>
    <scope>NUCLEOTIDE SEQUENCE [LARGE SCALE GENOMIC DNA]</scope>
    <source>
        <strain evidence="1 2">88_10</strain>
    </source>
</reference>
<dbReference type="GO" id="GO:0016787">
    <property type="term" value="F:hydrolase activity"/>
    <property type="evidence" value="ECO:0007669"/>
    <property type="project" value="UniProtKB-KW"/>
</dbReference>
<organism evidence="1 2">
    <name type="scientific">Pseudomonas syringae pv. maculicola</name>
    <dbReference type="NCBI Taxonomy" id="59511"/>
    <lineage>
        <taxon>Bacteria</taxon>
        <taxon>Pseudomonadati</taxon>
        <taxon>Pseudomonadota</taxon>
        <taxon>Gammaproteobacteria</taxon>
        <taxon>Pseudomonadales</taxon>
        <taxon>Pseudomonadaceae</taxon>
        <taxon>Pseudomonas</taxon>
    </lineage>
</organism>
<proteinExistence type="predicted"/>
<dbReference type="Proteomes" id="UP000282378">
    <property type="component" value="Unassembled WGS sequence"/>
</dbReference>
<protein>
    <submittedName>
        <fullName evidence="1">Hydrolase, TatD protein</fullName>
    </submittedName>
</protein>
<evidence type="ECO:0000313" key="2">
    <source>
        <dbReference type="Proteomes" id="UP000282378"/>
    </source>
</evidence>